<dbReference type="RefSeq" id="WP_175128500.1">
    <property type="nucleotide sequence ID" value="NZ_CADILD010000002.1"/>
</dbReference>
<dbReference type="PANTHER" id="PTHR42789">
    <property type="entry name" value="D-ISOMER SPECIFIC 2-HYDROXYACID DEHYDROGENASE FAMILY PROTEIN (AFU_ORTHOLOGUE AFUA_6G10090)"/>
    <property type="match status" value="1"/>
</dbReference>
<sequence>MPDFGSPSQDFPKRLCRLDLWLNPVFDEMIGAQPDIALSVLPARGDDARTLAGLRSAHAYHVSAAKDELPRQWFVNAELIAECPDLVCVSSGGAGYDTVDVPACTAAGIAVVNQAGGNAASVAEHTYALLLAVQRRVVESHQRLRHDTGFTREDLMGHEIHGTVIGLVGIGQIGSRVARIAQGFGMRVIAHDPLLDADTIRARGAEPVSLPDLLGQADVVSLHCPLDASTRGMIDARAFAAMKPQAVFVSTARGGIHDEAALYDALRAGHLRGAGLDVWQQEPPPADTPLLALPNVVATFHTAGVTHEARRNVARSSAQQLMAMLRGERPPQLVNPEVWPVASARIAALLARGPAVQ</sequence>
<keyword evidence="7" id="KW-0670">Pyruvate</keyword>
<dbReference type="InterPro" id="IPR006139">
    <property type="entry name" value="D-isomer_2_OHA_DH_cat_dom"/>
</dbReference>
<dbReference type="InterPro" id="IPR029753">
    <property type="entry name" value="D-isomer_DH_CS"/>
</dbReference>
<dbReference type="EMBL" id="CADILD010000002">
    <property type="protein sequence ID" value="CAB3864526.1"/>
    <property type="molecule type" value="Genomic_DNA"/>
</dbReference>
<keyword evidence="2 4" id="KW-0560">Oxidoreductase</keyword>
<dbReference type="SUPFAM" id="SSF52283">
    <property type="entry name" value="Formate/glycerate dehydrogenase catalytic domain-like"/>
    <property type="match status" value="1"/>
</dbReference>
<comment type="similarity">
    <text evidence="1 4">Belongs to the D-isomer specific 2-hydroxyacid dehydrogenase family.</text>
</comment>
<dbReference type="GO" id="GO:0051287">
    <property type="term" value="F:NAD binding"/>
    <property type="evidence" value="ECO:0007669"/>
    <property type="project" value="InterPro"/>
</dbReference>
<dbReference type="InterPro" id="IPR006140">
    <property type="entry name" value="D-isomer_DH_NAD-bd"/>
</dbReference>
<keyword evidence="3" id="KW-0520">NAD</keyword>
<dbReference type="Pfam" id="PF00389">
    <property type="entry name" value="2-Hacid_dh"/>
    <property type="match status" value="1"/>
</dbReference>
<dbReference type="CDD" id="cd12173">
    <property type="entry name" value="PGDH_4"/>
    <property type="match status" value="1"/>
</dbReference>
<dbReference type="InterPro" id="IPR050857">
    <property type="entry name" value="D-2-hydroxyacid_DH"/>
</dbReference>
<feature type="domain" description="D-isomer specific 2-hydroxyacid dehydrogenase NAD-binding" evidence="6">
    <location>
        <begin position="128"/>
        <end position="303"/>
    </location>
</feature>
<evidence type="ECO:0000256" key="2">
    <source>
        <dbReference type="ARBA" id="ARBA00023002"/>
    </source>
</evidence>
<evidence type="ECO:0000259" key="5">
    <source>
        <dbReference type="Pfam" id="PF00389"/>
    </source>
</evidence>
<dbReference type="Proteomes" id="UP000494105">
    <property type="component" value="Unassembled WGS sequence"/>
</dbReference>
<dbReference type="EC" id="1.1.1.81" evidence="7"/>
<evidence type="ECO:0000256" key="4">
    <source>
        <dbReference type="RuleBase" id="RU003719"/>
    </source>
</evidence>
<dbReference type="Pfam" id="PF02826">
    <property type="entry name" value="2-Hacid_dh_C"/>
    <property type="match status" value="1"/>
</dbReference>
<dbReference type="GO" id="GO:0016618">
    <property type="term" value="F:hydroxypyruvate reductase [NAD(P)H] activity"/>
    <property type="evidence" value="ECO:0007669"/>
    <property type="project" value="UniProtKB-EC"/>
</dbReference>
<evidence type="ECO:0000256" key="3">
    <source>
        <dbReference type="ARBA" id="ARBA00023027"/>
    </source>
</evidence>
<evidence type="ECO:0000313" key="7">
    <source>
        <dbReference type="EMBL" id="CAB3864526.1"/>
    </source>
</evidence>
<reference evidence="7 8" key="1">
    <citation type="submission" date="2020-04" db="EMBL/GenBank/DDBJ databases">
        <authorList>
            <person name="De Canck E."/>
        </authorList>
    </citation>
    <scope>NUCLEOTIDE SEQUENCE [LARGE SCALE GENOMIC DNA]</scope>
    <source>
        <strain evidence="7 8">LMG 1861</strain>
    </source>
</reference>
<dbReference type="AlphaFoldDB" id="A0A6S7CTG9"/>
<evidence type="ECO:0000259" key="6">
    <source>
        <dbReference type="Pfam" id="PF02826"/>
    </source>
</evidence>
<protein>
    <submittedName>
        <fullName evidence="7">Glyoxylate/hydroxypyruvate reductase B</fullName>
        <ecNumber evidence="7">1.1.1.81</ecNumber>
    </submittedName>
</protein>
<gene>
    <name evidence="7" type="primary">ghrB_1</name>
    <name evidence="7" type="ORF">LMG1861_02436</name>
</gene>
<dbReference type="PANTHER" id="PTHR42789:SF1">
    <property type="entry name" value="D-ISOMER SPECIFIC 2-HYDROXYACID DEHYDROGENASE FAMILY PROTEIN (AFU_ORTHOLOGUE AFUA_6G10090)"/>
    <property type="match status" value="1"/>
</dbReference>
<name>A0A6S7CTG9_9BURK</name>
<evidence type="ECO:0000313" key="8">
    <source>
        <dbReference type="Proteomes" id="UP000494105"/>
    </source>
</evidence>
<proteinExistence type="inferred from homology"/>
<dbReference type="FunFam" id="3.40.50.720:FF:000203">
    <property type="entry name" value="D-3-phosphoglycerate dehydrogenase (SerA)"/>
    <property type="match status" value="1"/>
</dbReference>
<dbReference type="PROSITE" id="PS00670">
    <property type="entry name" value="D_2_HYDROXYACID_DH_2"/>
    <property type="match status" value="1"/>
</dbReference>
<dbReference type="Gene3D" id="3.40.50.720">
    <property type="entry name" value="NAD(P)-binding Rossmann-like Domain"/>
    <property type="match status" value="2"/>
</dbReference>
<feature type="domain" description="D-isomer specific 2-hydroxyacid dehydrogenase catalytic" evidence="5">
    <location>
        <begin position="74"/>
        <end position="335"/>
    </location>
</feature>
<dbReference type="InterPro" id="IPR036291">
    <property type="entry name" value="NAD(P)-bd_dom_sf"/>
</dbReference>
<organism evidence="7 8">
    <name type="scientific">Achromobacter piechaudii</name>
    <dbReference type="NCBI Taxonomy" id="72556"/>
    <lineage>
        <taxon>Bacteria</taxon>
        <taxon>Pseudomonadati</taxon>
        <taxon>Pseudomonadota</taxon>
        <taxon>Betaproteobacteria</taxon>
        <taxon>Burkholderiales</taxon>
        <taxon>Alcaligenaceae</taxon>
        <taxon>Achromobacter</taxon>
    </lineage>
</organism>
<dbReference type="SUPFAM" id="SSF51735">
    <property type="entry name" value="NAD(P)-binding Rossmann-fold domains"/>
    <property type="match status" value="1"/>
</dbReference>
<evidence type="ECO:0000256" key="1">
    <source>
        <dbReference type="ARBA" id="ARBA00005854"/>
    </source>
</evidence>
<accession>A0A6S7CTG9</accession>